<dbReference type="AlphaFoldDB" id="U6GJJ2"/>
<feature type="region of interest" description="Disordered" evidence="2">
    <location>
        <begin position="8"/>
        <end position="46"/>
    </location>
</feature>
<reference evidence="3" key="1">
    <citation type="submission" date="2013-10" db="EMBL/GenBank/DDBJ databases">
        <title>Genomic analysis of the causative agents of coccidiosis in chickens.</title>
        <authorList>
            <person name="Reid A.J."/>
            <person name="Blake D."/>
            <person name="Billington K."/>
            <person name="Browne H."/>
            <person name="Dunn M."/>
            <person name="Hung S."/>
            <person name="Kawahara F."/>
            <person name="Miranda-Saavedra D."/>
            <person name="Mourier T."/>
            <person name="Nagra H."/>
            <person name="Otto T.D."/>
            <person name="Rawlings N."/>
            <person name="Sanchez A."/>
            <person name="Sanders M."/>
            <person name="Subramaniam C."/>
            <person name="Tay Y."/>
            <person name="Dear P."/>
            <person name="Doerig C."/>
            <person name="Gruber A."/>
            <person name="Parkinson J."/>
            <person name="Shirley M."/>
            <person name="Wan K.L."/>
            <person name="Berriman M."/>
            <person name="Tomley F."/>
            <person name="Pain A."/>
        </authorList>
    </citation>
    <scope>NUCLEOTIDE SEQUENCE [LARGE SCALE GENOMIC DNA]</scope>
    <source>
        <strain evidence="3">Houghton</strain>
    </source>
</reference>
<keyword evidence="1" id="KW-0175">Coiled coil</keyword>
<accession>U6GJJ2</accession>
<evidence type="ECO:0000313" key="4">
    <source>
        <dbReference type="Proteomes" id="UP000018050"/>
    </source>
</evidence>
<organism evidence="3 4">
    <name type="scientific">Eimeria acervulina</name>
    <name type="common">Coccidian parasite</name>
    <dbReference type="NCBI Taxonomy" id="5801"/>
    <lineage>
        <taxon>Eukaryota</taxon>
        <taxon>Sar</taxon>
        <taxon>Alveolata</taxon>
        <taxon>Apicomplexa</taxon>
        <taxon>Conoidasida</taxon>
        <taxon>Coccidia</taxon>
        <taxon>Eucoccidiorida</taxon>
        <taxon>Eimeriorina</taxon>
        <taxon>Eimeriidae</taxon>
        <taxon>Eimeria</taxon>
    </lineage>
</organism>
<evidence type="ECO:0000256" key="1">
    <source>
        <dbReference type="SAM" id="Coils"/>
    </source>
</evidence>
<evidence type="ECO:0000256" key="2">
    <source>
        <dbReference type="SAM" id="MobiDB-lite"/>
    </source>
</evidence>
<dbReference type="Proteomes" id="UP000018050">
    <property type="component" value="Unassembled WGS sequence"/>
</dbReference>
<feature type="coiled-coil region" evidence="1">
    <location>
        <begin position="104"/>
        <end position="131"/>
    </location>
</feature>
<name>U6GJJ2_EIMAC</name>
<gene>
    <name evidence="3" type="ORF">EAH_00050670</name>
</gene>
<dbReference type="RefSeq" id="XP_013249703.1">
    <property type="nucleotide sequence ID" value="XM_013394249.1"/>
</dbReference>
<sequence>MHFYISAQQAAMSGETPSGAPTGPPSHMEVDDEGPPPAAAAATAAAAAPTAPAARTTTAATAAAAAAAARAATYAAEGVGLEEDMSLLPLSAGEREDAYSSFLIQRAEETAAATEAEAAAAEAAAAEAAAAAGEAAS</sequence>
<keyword evidence="4" id="KW-1185">Reference proteome</keyword>
<proteinExistence type="predicted"/>
<dbReference type="GeneID" id="25273137"/>
<dbReference type="VEuPathDB" id="ToxoDB:EAH_00050670"/>
<dbReference type="OrthoDB" id="10671032at2759"/>
<protein>
    <submittedName>
        <fullName evidence="3">Uncharacterized protein</fullName>
    </submittedName>
</protein>
<evidence type="ECO:0000313" key="3">
    <source>
        <dbReference type="EMBL" id="CDI80330.1"/>
    </source>
</evidence>
<reference evidence="3" key="2">
    <citation type="submission" date="2013-10" db="EMBL/GenBank/DDBJ databases">
        <authorList>
            <person name="Aslett M."/>
        </authorList>
    </citation>
    <scope>NUCLEOTIDE SEQUENCE [LARGE SCALE GENOMIC DNA]</scope>
    <source>
        <strain evidence="3">Houghton</strain>
    </source>
</reference>
<dbReference type="EMBL" id="HG671184">
    <property type="protein sequence ID" value="CDI80330.1"/>
    <property type="molecule type" value="Genomic_DNA"/>
</dbReference>